<reference evidence="2 3" key="1">
    <citation type="submission" date="2016-10" db="EMBL/GenBank/DDBJ databases">
        <authorList>
            <person name="de Groot N.N."/>
        </authorList>
    </citation>
    <scope>NUCLEOTIDE SEQUENCE [LARGE SCALE GENOMIC DNA]</scope>
    <source>
        <strain evidence="2 3">DSM 17862</strain>
    </source>
</reference>
<sequence>MSNLAGLPPLGQKQQKSKPRPDYLAAVRELPCCICYHFGFPQIGPSYAHHTICGRYSQRRTPDTQAIPLCYGHHQGAMGIHTSPKWWVSEFGPDTDFIAGTQDQLAHLLR</sequence>
<dbReference type="Proteomes" id="UP000199180">
    <property type="component" value="Unassembled WGS sequence"/>
</dbReference>
<dbReference type="InterPro" id="IPR031875">
    <property type="entry name" value="RecA_dep_nuc"/>
</dbReference>
<feature type="region of interest" description="Disordered" evidence="1">
    <location>
        <begin position="1"/>
        <end position="22"/>
    </location>
</feature>
<dbReference type="STRING" id="364199.SAMN04489858_12014"/>
<proteinExistence type="predicted"/>
<dbReference type="Pfam" id="PF16786">
    <property type="entry name" value="RecA_dep_nuc"/>
    <property type="match status" value="1"/>
</dbReference>
<protein>
    <submittedName>
        <fullName evidence="2">Recombination enhancement, RecA-dependent nuclease</fullName>
    </submittedName>
</protein>
<dbReference type="EMBL" id="FOHO01000020">
    <property type="protein sequence ID" value="SEU02423.1"/>
    <property type="molecule type" value="Genomic_DNA"/>
</dbReference>
<keyword evidence="3" id="KW-1185">Reference proteome</keyword>
<accession>A0A1I0IYF5</accession>
<evidence type="ECO:0000256" key="1">
    <source>
        <dbReference type="SAM" id="MobiDB-lite"/>
    </source>
</evidence>
<name>A0A1I0IYF5_9RHOB</name>
<dbReference type="RefSeq" id="WP_090737641.1">
    <property type="nucleotide sequence ID" value="NZ_FOHO01000020.1"/>
</dbReference>
<dbReference type="Gene3D" id="3.30.40.190">
    <property type="match status" value="1"/>
</dbReference>
<evidence type="ECO:0000313" key="3">
    <source>
        <dbReference type="Proteomes" id="UP000199180"/>
    </source>
</evidence>
<organism evidence="2 3">
    <name type="scientific">Paracoccus homiensis</name>
    <dbReference type="NCBI Taxonomy" id="364199"/>
    <lineage>
        <taxon>Bacteria</taxon>
        <taxon>Pseudomonadati</taxon>
        <taxon>Pseudomonadota</taxon>
        <taxon>Alphaproteobacteria</taxon>
        <taxon>Rhodobacterales</taxon>
        <taxon>Paracoccaceae</taxon>
        <taxon>Paracoccus</taxon>
    </lineage>
</organism>
<dbReference type="AlphaFoldDB" id="A0A1I0IYF5"/>
<evidence type="ECO:0000313" key="2">
    <source>
        <dbReference type="EMBL" id="SEU02423.1"/>
    </source>
</evidence>
<gene>
    <name evidence="2" type="ORF">SAMN04489858_12014</name>
</gene>